<dbReference type="InterPro" id="IPR056861">
    <property type="entry name" value="HMCN1-like_VWA"/>
</dbReference>
<dbReference type="InterPro" id="IPR002035">
    <property type="entry name" value="VWF_A"/>
</dbReference>
<dbReference type="SUPFAM" id="SSF53300">
    <property type="entry name" value="vWA-like"/>
    <property type="match status" value="2"/>
</dbReference>
<dbReference type="EMBL" id="GIBP01003143">
    <property type="protein sequence ID" value="NDV32112.1"/>
    <property type="molecule type" value="Transcribed_RNA"/>
</dbReference>
<evidence type="ECO:0000259" key="4">
    <source>
        <dbReference type="PROSITE" id="PS50234"/>
    </source>
</evidence>
<dbReference type="SMART" id="SM00327">
    <property type="entry name" value="VWA"/>
    <property type="match status" value="2"/>
</dbReference>
<sequence length="400" mass="45569">MCIDSTGSMARFWPYVLHNVEEISTRLVNFKVAHKFQNLNMKVRYAIILYKDFGDPAEVMNFCEISDPSKLLQRLQSIQPTGGDDVPEDLFGALESVLDLGWNHHNNSVKFLILFTDAPAHGKNYNSCPDDKFPDKKAPLEVFKKFNEMKLEFLFCTFDNVQTKETIISFSSPNHYANMKTVLLTRTPPRPQHFIFVLDQSSSMKGERWEYLKRAYKSFILQRQKDQGLKDRVTVITFTTTPIVVREYIPLSSALDIPLEQPSASWSPFGGTKFDPAINRIEPIIAKTIDTHLPVMIFMSDGGDKSSTSPNILTGYKKSYPTFVYHIIGFGLDTTTEKGRRNTAMLEEMGKEGKYFPSPTNESLLLVFQDIAKENQAFSTSIIEGVIYKSLEDKIVTDYL</sequence>
<dbReference type="Pfam" id="PF13519">
    <property type="entry name" value="VWA_2"/>
    <property type="match status" value="1"/>
</dbReference>
<evidence type="ECO:0000256" key="2">
    <source>
        <dbReference type="ARBA" id="ARBA00022525"/>
    </source>
</evidence>
<proteinExistence type="predicted"/>
<keyword evidence="2" id="KW-0964">Secreted</keyword>
<dbReference type="InterPro" id="IPR036465">
    <property type="entry name" value="vWFA_dom_sf"/>
</dbReference>
<dbReference type="PROSITE" id="PS50234">
    <property type="entry name" value="VWFA"/>
    <property type="match status" value="1"/>
</dbReference>
<comment type="subcellular location">
    <subcellularLocation>
        <location evidence="1">Secreted</location>
    </subcellularLocation>
</comment>
<dbReference type="Gene3D" id="3.40.50.410">
    <property type="entry name" value="von Willebrand factor, type A domain"/>
    <property type="match status" value="2"/>
</dbReference>
<dbReference type="PANTHER" id="PTHR47763">
    <property type="entry name" value="ALPHA-PROTEIN KINASE VWKA"/>
    <property type="match status" value="1"/>
</dbReference>
<feature type="domain" description="VWFA" evidence="4">
    <location>
        <begin position="193"/>
        <end position="371"/>
    </location>
</feature>
<evidence type="ECO:0000256" key="1">
    <source>
        <dbReference type="ARBA" id="ARBA00004613"/>
    </source>
</evidence>
<accession>A0A6B2L546</accession>
<dbReference type="Pfam" id="PF25106">
    <property type="entry name" value="VWA_4"/>
    <property type="match status" value="1"/>
</dbReference>
<dbReference type="InterPro" id="IPR052969">
    <property type="entry name" value="Thr-specific_kinase-like"/>
</dbReference>
<keyword evidence="3" id="KW-0732">Signal</keyword>
<dbReference type="AlphaFoldDB" id="A0A6B2L546"/>
<organism evidence="5">
    <name type="scientific">Arcella intermedia</name>
    <dbReference type="NCBI Taxonomy" id="1963864"/>
    <lineage>
        <taxon>Eukaryota</taxon>
        <taxon>Amoebozoa</taxon>
        <taxon>Tubulinea</taxon>
        <taxon>Elardia</taxon>
        <taxon>Arcellinida</taxon>
        <taxon>Sphaerothecina</taxon>
        <taxon>Arcellidae</taxon>
        <taxon>Arcella</taxon>
    </lineage>
</organism>
<name>A0A6B2L546_9EUKA</name>
<evidence type="ECO:0000313" key="5">
    <source>
        <dbReference type="EMBL" id="NDV32112.1"/>
    </source>
</evidence>
<evidence type="ECO:0000256" key="3">
    <source>
        <dbReference type="ARBA" id="ARBA00022729"/>
    </source>
</evidence>
<protein>
    <recommendedName>
        <fullName evidence="4">VWFA domain-containing protein</fullName>
    </recommendedName>
</protein>
<reference evidence="5" key="1">
    <citation type="journal article" date="2020" name="J. Eukaryot. Microbiol.">
        <title>De novo Sequencing, Assembly and Annotation of the Transcriptome for the Free-Living Testate Amoeba Arcella intermedia.</title>
        <authorList>
            <person name="Ribeiro G.M."/>
            <person name="Porfirio-Sousa A.L."/>
            <person name="Maurer-Alcala X.X."/>
            <person name="Katz L.A."/>
            <person name="Lahr D.J.G."/>
        </authorList>
    </citation>
    <scope>NUCLEOTIDE SEQUENCE</scope>
</reference>
<dbReference type="CDD" id="cd00198">
    <property type="entry name" value="vWFA"/>
    <property type="match status" value="2"/>
</dbReference>
<dbReference type="PANTHER" id="PTHR47763:SF4">
    <property type="entry name" value="ALPHA-PROTEIN KINASE VWKA"/>
    <property type="match status" value="1"/>
</dbReference>